<dbReference type="InterPro" id="IPR010730">
    <property type="entry name" value="HET"/>
</dbReference>
<dbReference type="EMBL" id="JAQOWY010000198">
    <property type="protein sequence ID" value="KAK1847591.1"/>
    <property type="molecule type" value="Genomic_DNA"/>
</dbReference>
<dbReference type="InterPro" id="IPR052895">
    <property type="entry name" value="HetReg/Transcr_Mod"/>
</dbReference>
<comment type="caution">
    <text evidence="2">The sequence shown here is derived from an EMBL/GenBank/DDBJ whole genome shotgun (WGS) entry which is preliminary data.</text>
</comment>
<name>A0AAD9EK01_9PEZI</name>
<protein>
    <submittedName>
        <fullName evidence="2">Heterokaryon incompatibility protein</fullName>
    </submittedName>
</protein>
<proteinExistence type="predicted"/>
<reference evidence="2" key="1">
    <citation type="submission" date="2023-01" db="EMBL/GenBank/DDBJ databases">
        <title>Colletotrichum chrysophilum M932 genome sequence.</title>
        <authorList>
            <person name="Baroncelli R."/>
        </authorList>
    </citation>
    <scope>NUCLEOTIDE SEQUENCE</scope>
    <source>
        <strain evidence="2">M932</strain>
    </source>
</reference>
<sequence>MEVSSEDSYRYQPLSAADSVRLLRISRADDQPHGMLLSLEEVRLDGHPDFAALSYTWKLPEYDVRRDQDCGALIEVICDGKLMTISENLFNFLCAAMRATEVSNETSAKLESKVNGILKDLPLWIDAFCINQNDSEEKRHQVLLMHRIYSAARNVIVWLGPAQPPPDVLWVHDKFIPAISKAERMKPKFTETRLKKDPLCSSMETMQELGPELCSRWLLAWLEFFFYFDRQCWFDRGWIVQEVALSDPANVYICCGRSALRWKRLAAFAQFLHETGWSSALQEHIEKTATTGDIQIIQNRRAVYPLQVSSRILKISQARAWLAEVAQHMGHAESAWNSKLDQNWLDCANVLVDSLRSSRFGDDRDHIYGCLGMLSMLLPQGYECPILPNYESTVEESPICVDTTNYRPGYLIIPPGKAIV</sequence>
<accession>A0AAD9EK01</accession>
<gene>
    <name evidence="2" type="ORF">CCHR01_09804</name>
</gene>
<evidence type="ECO:0000313" key="2">
    <source>
        <dbReference type="EMBL" id="KAK1847591.1"/>
    </source>
</evidence>
<dbReference type="PANTHER" id="PTHR24148">
    <property type="entry name" value="ANKYRIN REPEAT DOMAIN-CONTAINING PROTEIN 39 HOMOLOG-RELATED"/>
    <property type="match status" value="1"/>
</dbReference>
<evidence type="ECO:0000313" key="3">
    <source>
        <dbReference type="Proteomes" id="UP001243330"/>
    </source>
</evidence>
<feature type="domain" description="Heterokaryon incompatibility" evidence="1">
    <location>
        <begin position="50"/>
        <end position="242"/>
    </location>
</feature>
<evidence type="ECO:0000259" key="1">
    <source>
        <dbReference type="Pfam" id="PF06985"/>
    </source>
</evidence>
<dbReference type="AlphaFoldDB" id="A0AAD9EK01"/>
<organism evidence="2 3">
    <name type="scientific">Colletotrichum chrysophilum</name>
    <dbReference type="NCBI Taxonomy" id="1836956"/>
    <lineage>
        <taxon>Eukaryota</taxon>
        <taxon>Fungi</taxon>
        <taxon>Dikarya</taxon>
        <taxon>Ascomycota</taxon>
        <taxon>Pezizomycotina</taxon>
        <taxon>Sordariomycetes</taxon>
        <taxon>Hypocreomycetidae</taxon>
        <taxon>Glomerellales</taxon>
        <taxon>Glomerellaceae</taxon>
        <taxon>Colletotrichum</taxon>
        <taxon>Colletotrichum gloeosporioides species complex</taxon>
    </lineage>
</organism>
<dbReference type="Pfam" id="PF06985">
    <property type="entry name" value="HET"/>
    <property type="match status" value="1"/>
</dbReference>
<keyword evidence="3" id="KW-1185">Reference proteome</keyword>
<dbReference type="PANTHER" id="PTHR24148:SF64">
    <property type="entry name" value="HETEROKARYON INCOMPATIBILITY DOMAIN-CONTAINING PROTEIN"/>
    <property type="match status" value="1"/>
</dbReference>
<dbReference type="Proteomes" id="UP001243330">
    <property type="component" value="Unassembled WGS sequence"/>
</dbReference>